<dbReference type="InterPro" id="IPR010301">
    <property type="entry name" value="RRP1"/>
</dbReference>
<dbReference type="EMBL" id="GGEC01011902">
    <property type="protein sequence ID" value="MBW92385.1"/>
    <property type="molecule type" value="Transcribed_RNA"/>
</dbReference>
<accession>A0A2P2JG02</accession>
<feature type="region of interest" description="Disordered" evidence="5">
    <location>
        <begin position="486"/>
        <end position="537"/>
    </location>
</feature>
<dbReference type="Pfam" id="PF05997">
    <property type="entry name" value="Nop52"/>
    <property type="match status" value="1"/>
</dbReference>
<comment type="similarity">
    <text evidence="2">Belongs to the RRP1 family.</text>
</comment>
<dbReference type="PANTHER" id="PTHR13026">
    <property type="entry name" value="NNP-1 PROTEIN NOVEL NUCLEAR PROTEIN 1 NOP52"/>
    <property type="match status" value="1"/>
</dbReference>
<keyword evidence="4" id="KW-0539">Nucleus</keyword>
<comment type="subcellular location">
    <subcellularLocation>
        <location evidence="1">Nucleus</location>
    </subcellularLocation>
</comment>
<dbReference type="GO" id="GO:0006364">
    <property type="term" value="P:rRNA processing"/>
    <property type="evidence" value="ECO:0007669"/>
    <property type="project" value="UniProtKB-KW"/>
</dbReference>
<dbReference type="PANTHER" id="PTHR13026:SF0">
    <property type="entry name" value="RIBOSOMAL RNA PROCESSING 1B"/>
    <property type="match status" value="1"/>
</dbReference>
<evidence type="ECO:0000256" key="1">
    <source>
        <dbReference type="ARBA" id="ARBA00004123"/>
    </source>
</evidence>
<evidence type="ECO:0000256" key="5">
    <source>
        <dbReference type="SAM" id="MobiDB-lite"/>
    </source>
</evidence>
<reference evidence="6" key="1">
    <citation type="submission" date="2018-02" db="EMBL/GenBank/DDBJ databases">
        <title>Rhizophora mucronata_Transcriptome.</title>
        <authorList>
            <person name="Meera S.P."/>
            <person name="Sreeshan A."/>
            <person name="Augustine A."/>
        </authorList>
    </citation>
    <scope>NUCLEOTIDE SEQUENCE</scope>
    <source>
        <tissue evidence="6">Leaf</tissue>
    </source>
</reference>
<evidence type="ECO:0000256" key="3">
    <source>
        <dbReference type="ARBA" id="ARBA00022552"/>
    </source>
</evidence>
<sequence>MEVEEAAAPPSLIKQLAASDGKTRNRALREVLNSWLPIQSEIPGDDLKKLWKGFFYCVWHADKLPAQIHLIDRLSSVILDLPMPLSVQYFSVFLLTMRREWPGIDRLRLDKFYLLIRRFMRCFFLLLKKNSWDVELSIRMMGVLDERVFLADDNFQGNGVNYHIVSVFLEELRAFLPLSKPVVEVLLCPFVSLMAKVPDKILLAKIKTSIFDPLLKTGKKLLEVKKSGEDGDLDAGDDVVVLGSIPLALGFSTRFYELGSTECFQGNRKVLFGLHDEFLRLEKDLASSGFDISISEVDNDCDEDVPNLIPIAIGMEIDGSGNGVINDCGAKRLKKSKKAKKASIDHAKKPKKKKNTISDIPIREELLNKNLFVAENGNSNEEKSNDVTLIPFNESVISNLQKQFEKVAEEVGLDENVSGSSVDLPIVAGNGNASKKRKRAKSAVKKQPENPEFIDQWGAEDETNTTGGEKSVKKVRFSMKNNLVWKPHSPLPPQSLRLPPSVTPRGSALKKGIPAGPIREISANKKAKQRAKSLKKRQKRLLSIIPSIKHVKKVKSLSA</sequence>
<evidence type="ECO:0000313" key="6">
    <source>
        <dbReference type="EMBL" id="MBW92385.1"/>
    </source>
</evidence>
<dbReference type="GO" id="GO:0005634">
    <property type="term" value="C:nucleus"/>
    <property type="evidence" value="ECO:0007669"/>
    <property type="project" value="UniProtKB-SubCell"/>
</dbReference>
<keyword evidence="3" id="KW-0698">rRNA processing</keyword>
<evidence type="ECO:0000256" key="4">
    <source>
        <dbReference type="ARBA" id="ARBA00023242"/>
    </source>
</evidence>
<feature type="compositionally biased region" description="Basic residues" evidence="5">
    <location>
        <begin position="525"/>
        <end position="537"/>
    </location>
</feature>
<organism evidence="6">
    <name type="scientific">Rhizophora mucronata</name>
    <name type="common">Asiatic mangrove</name>
    <dbReference type="NCBI Taxonomy" id="61149"/>
    <lineage>
        <taxon>Eukaryota</taxon>
        <taxon>Viridiplantae</taxon>
        <taxon>Streptophyta</taxon>
        <taxon>Embryophyta</taxon>
        <taxon>Tracheophyta</taxon>
        <taxon>Spermatophyta</taxon>
        <taxon>Magnoliopsida</taxon>
        <taxon>eudicotyledons</taxon>
        <taxon>Gunneridae</taxon>
        <taxon>Pentapetalae</taxon>
        <taxon>rosids</taxon>
        <taxon>fabids</taxon>
        <taxon>Malpighiales</taxon>
        <taxon>Rhizophoraceae</taxon>
        <taxon>Rhizophora</taxon>
    </lineage>
</organism>
<dbReference type="GO" id="GO:0030688">
    <property type="term" value="C:preribosome, small subunit precursor"/>
    <property type="evidence" value="ECO:0007669"/>
    <property type="project" value="InterPro"/>
</dbReference>
<evidence type="ECO:0000256" key="2">
    <source>
        <dbReference type="ARBA" id="ARBA00006374"/>
    </source>
</evidence>
<protein>
    <submittedName>
        <fullName evidence="6">Uncharacterized protein MANES_02G080100</fullName>
    </submittedName>
</protein>
<name>A0A2P2JG02_RHIMU</name>
<proteinExistence type="inferred from homology"/>
<feature type="region of interest" description="Disordered" evidence="5">
    <location>
        <begin position="336"/>
        <end position="357"/>
    </location>
</feature>
<dbReference type="AlphaFoldDB" id="A0A2P2JG02"/>